<name>A0A1A9MW34_9BURK</name>
<evidence type="ECO:0008006" key="7">
    <source>
        <dbReference type="Google" id="ProtNLM"/>
    </source>
</evidence>
<dbReference type="STRING" id="1462993.A6V36_18190"/>
<dbReference type="CDD" id="cd16329">
    <property type="entry name" value="LolA_like"/>
    <property type="match status" value="1"/>
</dbReference>
<evidence type="ECO:0000256" key="1">
    <source>
        <dbReference type="SAM" id="MobiDB-lite"/>
    </source>
</evidence>
<keyword evidence="5" id="KW-1185">Reference proteome</keyword>
<evidence type="ECO:0000313" key="3">
    <source>
        <dbReference type="EMBL" id="OAJ52055.1"/>
    </source>
</evidence>
<accession>A0A1A9MW34</accession>
<evidence type="ECO:0000313" key="6">
    <source>
        <dbReference type="Proteomes" id="UP000078116"/>
    </source>
</evidence>
<feature type="signal peptide" evidence="2">
    <location>
        <begin position="1"/>
        <end position="22"/>
    </location>
</feature>
<dbReference type="Proteomes" id="UP000078116">
    <property type="component" value="Unassembled WGS sequence"/>
</dbReference>
<reference evidence="5 6" key="1">
    <citation type="submission" date="2016-04" db="EMBL/GenBank/DDBJ databases">
        <title>Reclassification of Paraburkholderia panaciterrae (Farh et al. 2015) Dobritsa &amp; Samadpour 2016 as a later homotypic synonym of Paraburkholderia ginsengiterrae (Farh et al. 2015) Dobritsa &amp; Samadpour 2016.</title>
        <authorList>
            <person name="Dobritsa A.P."/>
            <person name="Kutumbaka K."/>
            <person name="Samadpour M."/>
        </authorList>
    </citation>
    <scope>NUCLEOTIDE SEQUENCE [LARGE SCALE GENOMIC DNA]</scope>
    <source>
        <strain evidence="3 6">DCY85</strain>
        <strain evidence="4 5">DCY85-1</strain>
    </source>
</reference>
<dbReference type="EMBL" id="LXKA01000382">
    <property type="protein sequence ID" value="OAJ52055.1"/>
    <property type="molecule type" value="Genomic_DNA"/>
</dbReference>
<feature type="region of interest" description="Disordered" evidence="1">
    <location>
        <begin position="32"/>
        <end position="58"/>
    </location>
</feature>
<dbReference type="Proteomes" id="UP000077961">
    <property type="component" value="Unassembled WGS sequence"/>
</dbReference>
<dbReference type="Pfam" id="PF07044">
    <property type="entry name" value="DUF1329"/>
    <property type="match status" value="1"/>
</dbReference>
<feature type="chain" id="PRO_5008393228" description="DUF1329 domain-containing protein" evidence="2">
    <location>
        <begin position="23"/>
        <end position="453"/>
    </location>
</feature>
<dbReference type="RefSeq" id="WP_064265083.1">
    <property type="nucleotide sequence ID" value="NZ_LXJZ01000020.1"/>
</dbReference>
<dbReference type="OrthoDB" id="6751304at2"/>
<dbReference type="AlphaFoldDB" id="A0A1A9MW34"/>
<evidence type="ECO:0000313" key="5">
    <source>
        <dbReference type="Proteomes" id="UP000077961"/>
    </source>
</evidence>
<comment type="caution">
    <text evidence="3">The sequence shown here is derived from an EMBL/GenBank/DDBJ whole genome shotgun (WGS) entry which is preliminary data.</text>
</comment>
<gene>
    <name evidence="4" type="ORF">A6V36_18190</name>
    <name evidence="3" type="ORF">A6V37_10370</name>
</gene>
<evidence type="ECO:0000256" key="2">
    <source>
        <dbReference type="SAM" id="SignalP"/>
    </source>
</evidence>
<keyword evidence="2" id="KW-0732">Signal</keyword>
<dbReference type="EMBL" id="LXJZ01000020">
    <property type="protein sequence ID" value="OAJ63418.1"/>
    <property type="molecule type" value="Genomic_DNA"/>
</dbReference>
<dbReference type="Gene3D" id="2.50.20.10">
    <property type="entry name" value="Lipoprotein localisation LolA/LolB/LppX"/>
    <property type="match status" value="1"/>
</dbReference>
<evidence type="ECO:0000313" key="4">
    <source>
        <dbReference type="EMBL" id="OAJ63418.1"/>
    </source>
</evidence>
<sequence>MQLHLKAGLVVACSLAISMAWAQSQGNLTVSGAEKAGSSDGRIPAYSSPQSAPAGWSPGKVRGDYSPYKSEKPLFSITAANVDKYAANLTPGQIAMFKQIKDYRMDVYPTHRDCGYPEWVQENTKKNAGTAKLDASGDHLVSATLPGIPFPAAKTGQEAIWNYLSRYRGVGIKWAKVNTMVSPRPGGSEWIAVTGRQLVYTPWGKKGANSLGADEGLYSIYVGYDTPAALAGQALVQTDNFSSNDSPVYYYFPGQRRVRRMPSYNYDAPQIGFESQYTVDEPWLFNGSIDRFDWKIVGKKEIYVAYNDFAMYDFNKSIGDVFKTDQIDPSARRYELHRVYVVEAALKPNMRHISQKKVLYLDEDTYLALAGEDYDAQGKLWKTKESYPIPIWELGGTCDVEPFSQYNLVTSRYVTDQNVVGGGQDVQYLDSSSSPMFRSDYYTPENLGAISER</sequence>
<protein>
    <recommendedName>
        <fullName evidence="7">DUF1329 domain-containing protein</fullName>
    </recommendedName>
</protein>
<proteinExistence type="predicted"/>
<organism evidence="3 6">
    <name type="scientific">Paraburkholderia ginsengiterrae</name>
    <dbReference type="NCBI Taxonomy" id="1462993"/>
    <lineage>
        <taxon>Bacteria</taxon>
        <taxon>Pseudomonadati</taxon>
        <taxon>Pseudomonadota</taxon>
        <taxon>Betaproteobacteria</taxon>
        <taxon>Burkholderiales</taxon>
        <taxon>Burkholderiaceae</taxon>
        <taxon>Paraburkholderia</taxon>
    </lineage>
</organism>
<dbReference type="InterPro" id="IPR010752">
    <property type="entry name" value="DUF1329"/>
</dbReference>